<dbReference type="GO" id="GO:0042773">
    <property type="term" value="P:ATP synthesis coupled electron transport"/>
    <property type="evidence" value="ECO:0007669"/>
    <property type="project" value="InterPro"/>
</dbReference>
<dbReference type="GO" id="GO:0003954">
    <property type="term" value="F:NADH dehydrogenase activity"/>
    <property type="evidence" value="ECO:0007669"/>
    <property type="project" value="TreeGrafter"/>
</dbReference>
<feature type="transmembrane region" description="Helical" evidence="16">
    <location>
        <begin position="331"/>
        <end position="353"/>
    </location>
</feature>
<feature type="transmembrane region" description="Helical" evidence="16">
    <location>
        <begin position="6"/>
        <end position="24"/>
    </location>
</feature>
<feature type="transmembrane region" description="Helical" evidence="16">
    <location>
        <begin position="374"/>
        <end position="393"/>
    </location>
</feature>
<evidence type="ECO:0000256" key="12">
    <source>
        <dbReference type="ARBA" id="ARBA00023075"/>
    </source>
</evidence>
<feature type="transmembrane region" description="Helical" evidence="16">
    <location>
        <begin position="89"/>
        <end position="110"/>
    </location>
</feature>
<dbReference type="PANTHER" id="PTHR42829">
    <property type="entry name" value="NADH-UBIQUINONE OXIDOREDUCTASE CHAIN 5"/>
    <property type="match status" value="1"/>
</dbReference>
<evidence type="ECO:0000256" key="7">
    <source>
        <dbReference type="ARBA" id="ARBA00022792"/>
    </source>
</evidence>
<name>A0A455TNP6_9GOBI</name>
<feature type="transmembrane region" description="Helical" evidence="16">
    <location>
        <begin position="492"/>
        <end position="511"/>
    </location>
</feature>
<keyword evidence="14 16" id="KW-0472">Membrane</keyword>
<protein>
    <recommendedName>
        <fullName evidence="3 16">NADH-ubiquinone oxidoreductase chain 5</fullName>
        <ecNumber evidence="2 16">7.1.1.2</ecNumber>
    </recommendedName>
</protein>
<evidence type="ECO:0000256" key="11">
    <source>
        <dbReference type="ARBA" id="ARBA00023027"/>
    </source>
</evidence>
<dbReference type="InterPro" id="IPR001516">
    <property type="entry name" value="Proton_antipo_N"/>
</dbReference>
<evidence type="ECO:0000256" key="8">
    <source>
        <dbReference type="ARBA" id="ARBA00022967"/>
    </source>
</evidence>
<comment type="catalytic activity">
    <reaction evidence="15 16">
        <text>a ubiquinone + NADH + 5 H(+)(in) = a ubiquinol + NAD(+) + 4 H(+)(out)</text>
        <dbReference type="Rhea" id="RHEA:29091"/>
        <dbReference type="Rhea" id="RHEA-COMP:9565"/>
        <dbReference type="Rhea" id="RHEA-COMP:9566"/>
        <dbReference type="ChEBI" id="CHEBI:15378"/>
        <dbReference type="ChEBI" id="CHEBI:16389"/>
        <dbReference type="ChEBI" id="CHEBI:17976"/>
        <dbReference type="ChEBI" id="CHEBI:57540"/>
        <dbReference type="ChEBI" id="CHEBI:57945"/>
        <dbReference type="EC" id="7.1.1.2"/>
    </reaction>
</comment>
<dbReference type="AlphaFoldDB" id="A0A455TNP6"/>
<keyword evidence="13 16" id="KW-0496">Mitochondrion</keyword>
<organism evidence="20">
    <name type="scientific">Trimmatom pharus</name>
    <name type="common">lifehouse dwarfgoby</name>
    <dbReference type="NCBI Taxonomy" id="1402069"/>
    <lineage>
        <taxon>Eukaryota</taxon>
        <taxon>Metazoa</taxon>
        <taxon>Chordata</taxon>
        <taxon>Craniata</taxon>
        <taxon>Vertebrata</taxon>
        <taxon>Euteleostomi</taxon>
        <taxon>Actinopterygii</taxon>
        <taxon>Neopterygii</taxon>
        <taxon>Teleostei</taxon>
        <taxon>Neoteleostei</taxon>
        <taxon>Acanthomorphata</taxon>
        <taxon>Gobiaria</taxon>
        <taxon>Gobiiformes</taxon>
        <taxon>Gobioidei</taxon>
        <taxon>Gobiidae</taxon>
        <taxon>Gobiinae</taxon>
        <taxon>Trimmatom</taxon>
    </lineage>
</organism>
<evidence type="ECO:0000256" key="15">
    <source>
        <dbReference type="ARBA" id="ARBA00049551"/>
    </source>
</evidence>
<evidence type="ECO:0000256" key="13">
    <source>
        <dbReference type="ARBA" id="ARBA00023128"/>
    </source>
</evidence>
<reference evidence="20" key="1">
    <citation type="submission" date="2013-09" db="EMBL/GenBank/DDBJ databases">
        <title>partial mitogenome sequences of gobies.</title>
        <authorList>
            <person name="Miya M."/>
        </authorList>
    </citation>
    <scope>NUCLEOTIDE SEQUENCE</scope>
</reference>
<evidence type="ECO:0000256" key="14">
    <source>
        <dbReference type="ARBA" id="ARBA00023136"/>
    </source>
</evidence>
<keyword evidence="6 16" id="KW-0812">Transmembrane</keyword>
<gene>
    <name evidence="20" type="primary">ND5</name>
</gene>
<dbReference type="InterPro" id="IPR010934">
    <property type="entry name" value="NADH_DH_su5_C"/>
</dbReference>
<keyword evidence="7" id="KW-0999">Mitochondrion inner membrane</keyword>
<feature type="transmembrane region" description="Helical" evidence="16">
    <location>
        <begin position="177"/>
        <end position="195"/>
    </location>
</feature>
<feature type="transmembrane region" description="Helical" evidence="16">
    <location>
        <begin position="413"/>
        <end position="436"/>
    </location>
</feature>
<feature type="domain" description="NADH dehydrogenase subunit 5 C-terminal" evidence="19">
    <location>
        <begin position="428"/>
        <end position="609"/>
    </location>
</feature>
<dbReference type="EMBL" id="AB854473">
    <property type="protein sequence ID" value="BBI37696.1"/>
    <property type="molecule type" value="Genomic_DNA"/>
</dbReference>
<dbReference type="PANTHER" id="PTHR42829:SF2">
    <property type="entry name" value="NADH-UBIQUINONE OXIDOREDUCTASE CHAIN 5"/>
    <property type="match status" value="1"/>
</dbReference>
<feature type="transmembrane region" description="Helical" evidence="16">
    <location>
        <begin position="44"/>
        <end position="61"/>
    </location>
</feature>
<keyword evidence="4 16" id="KW-0813">Transport</keyword>
<dbReference type="Pfam" id="PF06455">
    <property type="entry name" value="NADH5_C"/>
    <property type="match status" value="1"/>
</dbReference>
<feature type="domain" description="NADH-Ubiquinone oxidoreductase (complex I) chain 5 N-terminal" evidence="18">
    <location>
        <begin position="73"/>
        <end position="123"/>
    </location>
</feature>
<evidence type="ECO:0000256" key="1">
    <source>
        <dbReference type="ARBA" id="ARBA00004448"/>
    </source>
</evidence>
<keyword evidence="12 16" id="KW-0830">Ubiquinone</keyword>
<feature type="transmembrane region" description="Helical" evidence="16">
    <location>
        <begin position="279"/>
        <end position="300"/>
    </location>
</feature>
<feature type="transmembrane region" description="Helical" evidence="16">
    <location>
        <begin position="463"/>
        <end position="480"/>
    </location>
</feature>
<keyword evidence="8" id="KW-1278">Translocase</keyword>
<evidence type="ECO:0000256" key="2">
    <source>
        <dbReference type="ARBA" id="ARBA00012944"/>
    </source>
</evidence>
<comment type="function">
    <text evidence="16">Core subunit of the mitochondrial membrane respiratory chain NADH dehydrogenase (Complex I) which catalyzes electron transfer from NADH through the respiratory chain, using ubiquinone as an electron acceptor. Essential for the catalytic activity and assembly of complex I.</text>
</comment>
<evidence type="ECO:0000259" key="19">
    <source>
        <dbReference type="Pfam" id="PF06455"/>
    </source>
</evidence>
<evidence type="ECO:0000313" key="20">
    <source>
        <dbReference type="EMBL" id="BBI37696.1"/>
    </source>
</evidence>
<evidence type="ECO:0000256" key="9">
    <source>
        <dbReference type="ARBA" id="ARBA00022982"/>
    </source>
</evidence>
<dbReference type="Pfam" id="PF00361">
    <property type="entry name" value="Proton_antipo_M"/>
    <property type="match status" value="1"/>
</dbReference>
<dbReference type="GO" id="GO:0015990">
    <property type="term" value="P:electron transport coupled proton transport"/>
    <property type="evidence" value="ECO:0007669"/>
    <property type="project" value="TreeGrafter"/>
</dbReference>
<sequence length="613" mass="68015">MHPTPLMMTTSLLVIFTILLVPIFSSLSPLPKNNKHYSHQVKTAVKLSFMVSLLPLFLFFSEGVETITSHVDWIDILSFSLKISLKFDFYSIIFMPVALYVTWAILEFALWYMHSDPHMARFFKYLLTFLLAMIILITANNMFQIFIGWEGVGMMSFLLIGWWYGRADANTAALQAVLYNRVGDIGLIFSMAWMATNLNSWELQQIFSSAQQLNLTPPLIGLIIAATGKSAQFGLHPWLPSAMEGPTPVSALLHSSTMVVAGIFLLIRMSPLMQNNPATLTICLCLGALTTLFTATCALTQNDIKKIVAFSTSSQLGLMMVTIGLGQPHLAFLHICTHAFFKAMLFLCSGAIIHSLNDEQDIRKMGGMHHLTPLTSSCFTVGSLALTGTPFLAGFFSKDAIIEALSTSHLNAWALLLTLIATSFTAIYSLRIIFFVTMDHPRFSPLPPINENSPMMTQPIKRLAWGSILAGLVISSNITLPETPIMTMPPFLKLTALLITLLGLFMALDLARLTKTQFKPSPKISPHNFSNMLAFFPTIIHRLPPKINLILGQQIATRTVDQTWLEKSGPKAIIDTNLPLISAISNTQQGATKTFLTFFLLTLMLSFFLLFMT</sequence>
<feature type="transmembrane region" description="Helical" evidence="16">
    <location>
        <begin position="122"/>
        <end position="139"/>
    </location>
</feature>
<keyword evidence="10 16" id="KW-1133">Transmembrane helix</keyword>
<geneLocation type="mitochondrion" evidence="20"/>
<keyword evidence="5" id="KW-0679">Respiratory chain</keyword>
<feature type="transmembrane region" description="Helical" evidence="16">
    <location>
        <begin position="145"/>
        <end position="165"/>
    </location>
</feature>
<dbReference type="PRINTS" id="PR01434">
    <property type="entry name" value="NADHDHGNASE5"/>
</dbReference>
<evidence type="ECO:0000256" key="6">
    <source>
        <dbReference type="ARBA" id="ARBA00022692"/>
    </source>
</evidence>
<dbReference type="EC" id="7.1.1.2" evidence="2 16"/>
<dbReference type="NCBIfam" id="TIGR01974">
    <property type="entry name" value="NDH_I_L"/>
    <property type="match status" value="1"/>
</dbReference>
<evidence type="ECO:0000256" key="5">
    <source>
        <dbReference type="ARBA" id="ARBA00022660"/>
    </source>
</evidence>
<comment type="similarity">
    <text evidence="16">Belongs to the complex I subunit 5 family.</text>
</comment>
<dbReference type="GO" id="GO:0005743">
    <property type="term" value="C:mitochondrial inner membrane"/>
    <property type="evidence" value="ECO:0007669"/>
    <property type="project" value="UniProtKB-SubCell"/>
</dbReference>
<dbReference type="InterPro" id="IPR018393">
    <property type="entry name" value="NADHpl_OxRdtase_5_subgr"/>
</dbReference>
<feature type="transmembrane region" description="Helical" evidence="16">
    <location>
        <begin position="595"/>
        <end position="612"/>
    </location>
</feature>
<evidence type="ECO:0000259" key="17">
    <source>
        <dbReference type="Pfam" id="PF00361"/>
    </source>
</evidence>
<evidence type="ECO:0000256" key="4">
    <source>
        <dbReference type="ARBA" id="ARBA00022448"/>
    </source>
</evidence>
<dbReference type="InterPro" id="IPR001750">
    <property type="entry name" value="ND/Mrp_TM"/>
</dbReference>
<proteinExistence type="inferred from homology"/>
<dbReference type="InterPro" id="IPR003945">
    <property type="entry name" value="NU5C-like"/>
</dbReference>
<evidence type="ECO:0000256" key="10">
    <source>
        <dbReference type="ARBA" id="ARBA00022989"/>
    </source>
</evidence>
<keyword evidence="9" id="KW-0249">Electron transport</keyword>
<feature type="domain" description="NADH:quinone oxidoreductase/Mrp antiporter transmembrane" evidence="17">
    <location>
        <begin position="139"/>
        <end position="423"/>
    </location>
</feature>
<dbReference type="GO" id="GO:0008137">
    <property type="term" value="F:NADH dehydrogenase (ubiquinone) activity"/>
    <property type="evidence" value="ECO:0007669"/>
    <property type="project" value="UniProtKB-EC"/>
</dbReference>
<accession>A0A455TNP6</accession>
<dbReference type="Pfam" id="PF00662">
    <property type="entry name" value="Proton_antipo_N"/>
    <property type="match status" value="1"/>
</dbReference>
<evidence type="ECO:0000256" key="3">
    <source>
        <dbReference type="ARBA" id="ARBA00021096"/>
    </source>
</evidence>
<feature type="transmembrane region" description="Helical" evidence="16">
    <location>
        <begin position="307"/>
        <end position="325"/>
    </location>
</feature>
<comment type="subcellular location">
    <subcellularLocation>
        <location evidence="1">Mitochondrion inner membrane</location>
        <topology evidence="1">Multi-pass membrane protein</topology>
    </subcellularLocation>
</comment>
<evidence type="ECO:0000256" key="16">
    <source>
        <dbReference type="RuleBase" id="RU003404"/>
    </source>
</evidence>
<evidence type="ECO:0000259" key="18">
    <source>
        <dbReference type="Pfam" id="PF00662"/>
    </source>
</evidence>
<keyword evidence="11 16" id="KW-0520">NAD</keyword>